<dbReference type="Proteomes" id="UP000306196">
    <property type="component" value="Unassembled WGS sequence"/>
</dbReference>
<organism evidence="1 2">
    <name type="scientific">Phragmitibacter flavus</name>
    <dbReference type="NCBI Taxonomy" id="2576071"/>
    <lineage>
        <taxon>Bacteria</taxon>
        <taxon>Pseudomonadati</taxon>
        <taxon>Verrucomicrobiota</taxon>
        <taxon>Verrucomicrobiia</taxon>
        <taxon>Verrucomicrobiales</taxon>
        <taxon>Verrucomicrobiaceae</taxon>
        <taxon>Phragmitibacter</taxon>
    </lineage>
</organism>
<sequence length="123" mass="14280">MAKYLLLGLAACMLWIYSTESGRNFYADYLFKSQVRSDAESKVVEPPAYVPDERVVQRLKSRLDEIDGKILGLQFELKHEQEMRASGVRSFRTDPIFLERMIGRHEDERKIVARDLERALTGN</sequence>
<dbReference type="AlphaFoldDB" id="A0A5R8KFY2"/>
<protein>
    <submittedName>
        <fullName evidence="1">Uncharacterized protein</fullName>
    </submittedName>
</protein>
<reference evidence="1 2" key="1">
    <citation type="submission" date="2019-05" db="EMBL/GenBank/DDBJ databases">
        <title>Verrucobacter flavum gen. nov., sp. nov. a new member of the family Verrucomicrobiaceae.</title>
        <authorList>
            <person name="Szuroczki S."/>
            <person name="Abbaszade G."/>
            <person name="Szabo A."/>
            <person name="Felfoldi T."/>
            <person name="Schumann P."/>
            <person name="Boka K."/>
            <person name="Keki Z."/>
            <person name="Toumi M."/>
            <person name="Toth E."/>
        </authorList>
    </citation>
    <scope>NUCLEOTIDE SEQUENCE [LARGE SCALE GENOMIC DNA]</scope>
    <source>
        <strain evidence="1 2">MG-N-17</strain>
    </source>
</reference>
<keyword evidence="2" id="KW-1185">Reference proteome</keyword>
<dbReference type="EMBL" id="VAUV01000006">
    <property type="protein sequence ID" value="TLD71141.1"/>
    <property type="molecule type" value="Genomic_DNA"/>
</dbReference>
<proteinExistence type="predicted"/>
<name>A0A5R8KFY2_9BACT</name>
<gene>
    <name evidence="1" type="ORF">FEM03_09530</name>
</gene>
<comment type="caution">
    <text evidence="1">The sequence shown here is derived from an EMBL/GenBank/DDBJ whole genome shotgun (WGS) entry which is preliminary data.</text>
</comment>
<accession>A0A5R8KFY2</accession>
<evidence type="ECO:0000313" key="2">
    <source>
        <dbReference type="Proteomes" id="UP000306196"/>
    </source>
</evidence>
<evidence type="ECO:0000313" key="1">
    <source>
        <dbReference type="EMBL" id="TLD71141.1"/>
    </source>
</evidence>